<dbReference type="CDD" id="cd00030">
    <property type="entry name" value="C2"/>
    <property type="match status" value="1"/>
</dbReference>
<evidence type="ECO:0000313" key="18">
    <source>
        <dbReference type="Proteomes" id="UP000515163"/>
    </source>
</evidence>
<feature type="binding site" evidence="12">
    <location>
        <begin position="698"/>
        <end position="704"/>
    </location>
    <ligand>
        <name>substrate</name>
    </ligand>
</feature>
<dbReference type="SUPFAM" id="SSF49562">
    <property type="entry name" value="C2 domain (Calcium/lipid-binding domain, CaLB)"/>
    <property type="match status" value="1"/>
</dbReference>
<reference evidence="19" key="1">
    <citation type="submission" date="2025-08" db="UniProtKB">
        <authorList>
            <consortium name="RefSeq"/>
        </authorList>
    </citation>
    <scope>IDENTIFICATION</scope>
</reference>
<dbReference type="OrthoDB" id="271628at2759"/>
<dbReference type="PROSITE" id="PS00383">
    <property type="entry name" value="TYR_PHOSPHATASE_1"/>
    <property type="match status" value="1"/>
</dbReference>
<dbReference type="InterPro" id="IPR030564">
    <property type="entry name" value="Myotubularin"/>
</dbReference>
<dbReference type="Proteomes" id="UP000515163">
    <property type="component" value="Unplaced"/>
</dbReference>
<feature type="domain" description="C2" evidence="15">
    <location>
        <begin position="25"/>
        <end position="152"/>
    </location>
</feature>
<dbReference type="InterPro" id="IPR000008">
    <property type="entry name" value="C2_dom"/>
</dbReference>
<organism evidence="18 19">
    <name type="scientific">Actinia tenebrosa</name>
    <name type="common">Australian red waratah sea anemone</name>
    <dbReference type="NCBI Taxonomy" id="6105"/>
    <lineage>
        <taxon>Eukaryota</taxon>
        <taxon>Metazoa</taxon>
        <taxon>Cnidaria</taxon>
        <taxon>Anthozoa</taxon>
        <taxon>Hexacorallia</taxon>
        <taxon>Actiniaria</taxon>
        <taxon>Actiniidae</taxon>
        <taxon>Actinia</taxon>
    </lineage>
</organism>
<evidence type="ECO:0000256" key="7">
    <source>
        <dbReference type="ARBA" id="ARBA00022833"/>
    </source>
</evidence>
<dbReference type="InterPro" id="IPR016130">
    <property type="entry name" value="Tyr_Pase_AS"/>
</dbReference>
<dbReference type="Pfam" id="PF00168">
    <property type="entry name" value="C2"/>
    <property type="match status" value="1"/>
</dbReference>
<keyword evidence="9" id="KW-0472">Membrane</keyword>
<keyword evidence="7" id="KW-0862">Zinc</keyword>
<dbReference type="InterPro" id="IPR003595">
    <property type="entry name" value="Tyr_Pase_cat"/>
</dbReference>
<dbReference type="GO" id="GO:0046856">
    <property type="term" value="P:phosphatidylinositol dephosphorylation"/>
    <property type="evidence" value="ECO:0007669"/>
    <property type="project" value="TreeGrafter"/>
</dbReference>
<dbReference type="CDD" id="cd14507">
    <property type="entry name" value="PTP-MTM-like"/>
    <property type="match status" value="1"/>
</dbReference>
<keyword evidence="8" id="KW-0443">Lipid metabolism</keyword>
<dbReference type="GO" id="GO:0052629">
    <property type="term" value="F:phosphatidylinositol-3,5-bisphosphate 3-phosphatase activity"/>
    <property type="evidence" value="ECO:0007669"/>
    <property type="project" value="UniProtKB-EC"/>
</dbReference>
<accession>A0A6P8IWY2</accession>
<feature type="region of interest" description="Disordered" evidence="14">
    <location>
        <begin position="960"/>
        <end position="1022"/>
    </location>
</feature>
<comment type="similarity">
    <text evidence="2">Belongs to the protein-tyrosine phosphatase family. Non-receptor class myotubularin subfamily.</text>
</comment>
<feature type="compositionally biased region" description="Acidic residues" evidence="14">
    <location>
        <begin position="1002"/>
        <end position="1014"/>
    </location>
</feature>
<dbReference type="PROSITE" id="PS50178">
    <property type="entry name" value="ZF_FYVE"/>
    <property type="match status" value="1"/>
</dbReference>
<dbReference type="EC" id="3.1.3.95" evidence="3"/>
<comment type="subcellular location">
    <subcellularLocation>
        <location evidence="1">Membrane</location>
    </subcellularLocation>
</comment>
<feature type="compositionally biased region" description="Basic and acidic residues" evidence="14">
    <location>
        <begin position="969"/>
        <end position="985"/>
    </location>
</feature>
<dbReference type="PANTHER" id="PTHR10807:SF128">
    <property type="entry name" value="PHOSPHATIDYLINOSITOL-3,5-BISPHOSPHATE 3-PHOSPHATASE"/>
    <property type="match status" value="1"/>
</dbReference>
<evidence type="ECO:0000256" key="5">
    <source>
        <dbReference type="ARBA" id="ARBA00022771"/>
    </source>
</evidence>
<evidence type="ECO:0000256" key="8">
    <source>
        <dbReference type="ARBA" id="ARBA00023098"/>
    </source>
</evidence>
<dbReference type="SMART" id="SM00404">
    <property type="entry name" value="PTPc_motif"/>
    <property type="match status" value="1"/>
</dbReference>
<keyword evidence="18" id="KW-1185">Reference proteome</keyword>
<gene>
    <name evidence="19" type="primary">LOC116305818</name>
</gene>
<feature type="active site" description="Phosphocysteine intermediate" evidence="11">
    <location>
        <position position="698"/>
    </location>
</feature>
<dbReference type="GO" id="GO:0004438">
    <property type="term" value="F:phosphatidylinositol-3-phosphate phosphatase activity"/>
    <property type="evidence" value="ECO:0007669"/>
    <property type="project" value="TreeGrafter"/>
</dbReference>
<dbReference type="Pfam" id="PF06602">
    <property type="entry name" value="Myotub-related"/>
    <property type="match status" value="1"/>
</dbReference>
<dbReference type="Gene3D" id="3.30.40.10">
    <property type="entry name" value="Zinc/RING finger domain, C3HC4 (zinc finger)"/>
    <property type="match status" value="1"/>
</dbReference>
<dbReference type="KEGG" id="aten:116305818"/>
<dbReference type="InterPro" id="IPR013083">
    <property type="entry name" value="Znf_RING/FYVE/PHD"/>
</dbReference>
<dbReference type="Gene3D" id="2.60.40.150">
    <property type="entry name" value="C2 domain"/>
    <property type="match status" value="1"/>
</dbReference>
<dbReference type="GO" id="GO:0008270">
    <property type="term" value="F:zinc ion binding"/>
    <property type="evidence" value="ECO:0007669"/>
    <property type="project" value="UniProtKB-KW"/>
</dbReference>
<dbReference type="InterPro" id="IPR029021">
    <property type="entry name" value="Prot-tyrosine_phosphatase-like"/>
</dbReference>
<dbReference type="GO" id="GO:0016020">
    <property type="term" value="C:membrane"/>
    <property type="evidence" value="ECO:0007669"/>
    <property type="project" value="UniProtKB-SubCell"/>
</dbReference>
<evidence type="ECO:0000256" key="3">
    <source>
        <dbReference type="ARBA" id="ARBA00012903"/>
    </source>
</evidence>
<dbReference type="InParanoid" id="A0A6P8IWY2"/>
<evidence type="ECO:0000256" key="12">
    <source>
        <dbReference type="PIRSR" id="PIRSR630564-2"/>
    </source>
</evidence>
<dbReference type="SMART" id="SM00239">
    <property type="entry name" value="C2"/>
    <property type="match status" value="1"/>
</dbReference>
<evidence type="ECO:0000256" key="11">
    <source>
        <dbReference type="PIRSR" id="PIRSR630564-1"/>
    </source>
</evidence>
<evidence type="ECO:0000313" key="19">
    <source>
        <dbReference type="RefSeq" id="XP_031571649.1"/>
    </source>
</evidence>
<keyword evidence="4" id="KW-0479">Metal-binding</keyword>
<dbReference type="InterPro" id="IPR010569">
    <property type="entry name" value="Myotubularin-like_Pase_dom"/>
</dbReference>
<dbReference type="RefSeq" id="XP_031571649.1">
    <property type="nucleotide sequence ID" value="XM_031715789.1"/>
</dbReference>
<dbReference type="SUPFAM" id="SSF57903">
    <property type="entry name" value="FYVE/PHD zinc finger"/>
    <property type="match status" value="1"/>
</dbReference>
<feature type="domain" description="FYVE-type" evidence="16">
    <location>
        <begin position="894"/>
        <end position="954"/>
    </location>
</feature>
<feature type="binding site" evidence="12">
    <location>
        <begin position="638"/>
        <end position="639"/>
    </location>
    <ligand>
        <name>substrate</name>
    </ligand>
</feature>
<protein>
    <recommendedName>
        <fullName evidence="3">phosphatidylinositol-3,5-bisphosphate 3-phosphatase</fullName>
        <ecNumber evidence="3">3.1.3.95</ecNumber>
    </recommendedName>
    <alternativeName>
        <fullName evidence="10">Phosphatidylinositol-3,5-bisphosphate 3-phosphatase</fullName>
    </alternativeName>
</protein>
<keyword evidence="5 13" id="KW-0863">Zinc-finger</keyword>
<dbReference type="GO" id="GO:0005737">
    <property type="term" value="C:cytoplasm"/>
    <property type="evidence" value="ECO:0007669"/>
    <property type="project" value="TreeGrafter"/>
</dbReference>
<name>A0A6P8IWY2_ACTTE</name>
<evidence type="ECO:0000256" key="1">
    <source>
        <dbReference type="ARBA" id="ARBA00004370"/>
    </source>
</evidence>
<dbReference type="InterPro" id="IPR017455">
    <property type="entry name" value="Znf_FYVE-rel"/>
</dbReference>
<evidence type="ECO:0000256" key="10">
    <source>
        <dbReference type="ARBA" id="ARBA00032571"/>
    </source>
</evidence>
<evidence type="ECO:0000256" key="9">
    <source>
        <dbReference type="ARBA" id="ARBA00023136"/>
    </source>
</evidence>
<dbReference type="AlphaFoldDB" id="A0A6P8IWY2"/>
<evidence type="ECO:0000256" key="13">
    <source>
        <dbReference type="PROSITE-ProRule" id="PRU00091"/>
    </source>
</evidence>
<keyword evidence="6" id="KW-0378">Hydrolase</keyword>
<evidence type="ECO:0000259" key="16">
    <source>
        <dbReference type="PROSITE" id="PS50178"/>
    </source>
</evidence>
<feature type="region of interest" description="Disordered" evidence="14">
    <location>
        <begin position="334"/>
        <end position="357"/>
    </location>
</feature>
<dbReference type="PANTHER" id="PTHR10807">
    <property type="entry name" value="MYOTUBULARIN-RELATED"/>
    <property type="match status" value="1"/>
</dbReference>
<dbReference type="PROSITE" id="PS50004">
    <property type="entry name" value="C2"/>
    <property type="match status" value="1"/>
</dbReference>
<dbReference type="InterPro" id="IPR011011">
    <property type="entry name" value="Znf_FYVE_PHD"/>
</dbReference>
<dbReference type="SUPFAM" id="SSF52799">
    <property type="entry name" value="(Phosphotyrosine protein) phosphatases II"/>
    <property type="match status" value="1"/>
</dbReference>
<evidence type="ECO:0000256" key="4">
    <source>
        <dbReference type="ARBA" id="ARBA00022723"/>
    </source>
</evidence>
<proteinExistence type="inferred from homology"/>
<evidence type="ECO:0000256" key="14">
    <source>
        <dbReference type="SAM" id="MobiDB-lite"/>
    </source>
</evidence>
<dbReference type="SMART" id="SM00064">
    <property type="entry name" value="FYVE"/>
    <property type="match status" value="1"/>
</dbReference>
<dbReference type="PROSITE" id="PS51339">
    <property type="entry name" value="PPASE_MYOTUBULARIN"/>
    <property type="match status" value="1"/>
</dbReference>
<evidence type="ECO:0000259" key="17">
    <source>
        <dbReference type="PROSITE" id="PS51339"/>
    </source>
</evidence>
<evidence type="ECO:0000259" key="15">
    <source>
        <dbReference type="PROSITE" id="PS50004"/>
    </source>
</evidence>
<dbReference type="GeneID" id="116305818"/>
<evidence type="ECO:0000256" key="2">
    <source>
        <dbReference type="ARBA" id="ARBA00007471"/>
    </source>
</evidence>
<dbReference type="Pfam" id="PF01363">
    <property type="entry name" value="FYVE"/>
    <property type="match status" value="1"/>
</dbReference>
<dbReference type="InterPro" id="IPR000306">
    <property type="entry name" value="Znf_FYVE"/>
</dbReference>
<feature type="region of interest" description="Disordered" evidence="14">
    <location>
        <begin position="372"/>
        <end position="393"/>
    </location>
</feature>
<evidence type="ECO:0000256" key="6">
    <source>
        <dbReference type="ARBA" id="ARBA00022801"/>
    </source>
</evidence>
<sequence length="1033" mass="115895">MSHFYVPSAVTADISSAQNLAHLSPISSGLMAFQKRKGVGTILLTITVVEGRQLPVMDPNGKSDPYCIVSVGGQEQTTAVQYATVNPEWRETFQFEVPAIPQSDTDDNYGSCLIHYATIDIWDKDTLNRDDFMGRVMVPISTLNEQPTSGWYPLGRAAPKDNVSGEIFLKIQLVAKQPIPRWNVDTELLSLCKKKAGFELPFVSGDSILDFPGEAEHVEMVLEDVVVEVSKHRGIGRVYLTDFRLVILCNTSSHVGVGHCDMSMWVALNNIQSVDKGEDEKVVRRTAGGNAAFADVKTLTIRCLDFRTIYLTFMNSHQPALGVFFLPPGSHSSQSSPDSIAGSAHQLAVEEGEDASEQRLLDITVPELERLNSGDGGQSQFPNNSSHDDITRSSSHSSFQVLSKSSSSGSVEGLGILAGSGVLGVTCLAGTSTIPEKSIQNDLYSVNFLPYYVNVLYQRIAFHILNAMDSPPSKIFIKYHSTDIQLDYWSVYDYDQEYSRQGISSEWRVSRANLDFAICHSYPKFLVVPAKIEDTTLKGTAHFRCKGRIAALSWFNSKKGNFIMRCAQPKTGAMGKFSTEDEYVIRAARKCNPISDRLVIFDARSLMAASGNMLMGKGTEDTVNRYQGCTLVYLDIPNIHAVRDSIERLQGVCESSSQKKWLSHLESTQWLAYIAAILKGATTIARFIEKGVSALVHCSDGWDRTSQLTSLAQILLDPYYRTFTGFLVLIEKEWISFGHRFRDRLGHPSCPSQRSPIFLQFLDCVWQIYRQFPTAFEFTSDLILQIADHMNSQWFGNFLHNNVRDRHLTFVSRSTVSLWSHLYALQEEMKNTQYSLCSETLLPASSLRRLQLWSDYFLRYDETAWSAVDVIDIDEETSATQVKSQPDTVVWVPDERVKECHDCKQRFTRWKRKHHCRACGQVFCGDCSKQKITLPQFGYTNPERVCESCYQQNKMTSKEEEVGTTGAKLEVRTLLDGKQENKSDGEISDSDSSWEGVHENVYADDDDDDDDGDDNGVNSKNDTHEIKCVDGYF</sequence>
<feature type="domain" description="Myotubularin phosphatase" evidence="17">
    <location>
        <begin position="488"/>
        <end position="857"/>
    </location>
</feature>
<dbReference type="InterPro" id="IPR035892">
    <property type="entry name" value="C2_domain_sf"/>
</dbReference>